<keyword evidence="3" id="KW-0328">Glycosyltransferase</keyword>
<comment type="pathway">
    <text evidence="1">Cell wall biogenesis; cell wall polysaccharide biosynthesis.</text>
</comment>
<proteinExistence type="inferred from homology"/>
<dbReference type="PANTHER" id="PTHR43179">
    <property type="entry name" value="RHAMNOSYLTRANSFERASE WBBL"/>
    <property type="match status" value="1"/>
</dbReference>
<evidence type="ECO:0000256" key="4">
    <source>
        <dbReference type="ARBA" id="ARBA00022679"/>
    </source>
</evidence>
<evidence type="ECO:0000313" key="6">
    <source>
        <dbReference type="EMBL" id="PFG37511.1"/>
    </source>
</evidence>
<dbReference type="OrthoDB" id="3180470at2"/>
<dbReference type="Proteomes" id="UP000221394">
    <property type="component" value="Unassembled WGS sequence"/>
</dbReference>
<sequence length="310" mass="33386">MTGAAAPVGVTVGILTFRRPDGLREALPRLLEQVRQVPGAELLVVDNDDVPSARDIVAEREAAGDPVRYVHEPDPGIVSARNRALDETTGDILVFIDDDEIPSPAWLRTMLATHEEYGCAAVAGAVVAQFEQEPDRWIAEGKFFERKRYPTGTRVPAAGTGNLLLDMRLVREWGLRFDQAFRFTGGSDTAFTSEIVARGGEIVFCDEASIVDIVPVERATRSWVLQRAFRNGNARARVHLLGVRSRGAALRGRVKLAVQGAARVAGGAVRSLGGLATLDTGLRAQGARTAVRGAGMVAGAVGSVYQEYRR</sequence>
<dbReference type="InterPro" id="IPR029044">
    <property type="entry name" value="Nucleotide-diphossugar_trans"/>
</dbReference>
<evidence type="ECO:0000256" key="1">
    <source>
        <dbReference type="ARBA" id="ARBA00004776"/>
    </source>
</evidence>
<dbReference type="PANTHER" id="PTHR43179:SF12">
    <property type="entry name" value="GALACTOFURANOSYLTRANSFERASE GLFT2"/>
    <property type="match status" value="1"/>
</dbReference>
<dbReference type="Gene3D" id="3.90.550.10">
    <property type="entry name" value="Spore Coat Polysaccharide Biosynthesis Protein SpsA, Chain A"/>
    <property type="match status" value="1"/>
</dbReference>
<organism evidence="6 7">
    <name type="scientific">Flavimobilis soli</name>
    <dbReference type="NCBI Taxonomy" id="442709"/>
    <lineage>
        <taxon>Bacteria</taxon>
        <taxon>Bacillati</taxon>
        <taxon>Actinomycetota</taxon>
        <taxon>Actinomycetes</taxon>
        <taxon>Micrococcales</taxon>
        <taxon>Jonesiaceae</taxon>
        <taxon>Flavimobilis</taxon>
    </lineage>
</organism>
<evidence type="ECO:0000259" key="5">
    <source>
        <dbReference type="Pfam" id="PF00535"/>
    </source>
</evidence>
<dbReference type="SUPFAM" id="SSF53448">
    <property type="entry name" value="Nucleotide-diphospho-sugar transferases"/>
    <property type="match status" value="1"/>
</dbReference>
<comment type="caution">
    <text evidence="6">The sequence shown here is derived from an EMBL/GenBank/DDBJ whole genome shotgun (WGS) entry which is preliminary data.</text>
</comment>
<comment type="similarity">
    <text evidence="2">Belongs to the glycosyltransferase 2 family.</text>
</comment>
<evidence type="ECO:0000256" key="3">
    <source>
        <dbReference type="ARBA" id="ARBA00022676"/>
    </source>
</evidence>
<feature type="domain" description="Glycosyltransferase 2-like" evidence="5">
    <location>
        <begin position="11"/>
        <end position="162"/>
    </location>
</feature>
<dbReference type="GO" id="GO:0016757">
    <property type="term" value="F:glycosyltransferase activity"/>
    <property type="evidence" value="ECO:0007669"/>
    <property type="project" value="UniProtKB-KW"/>
</dbReference>
<protein>
    <submittedName>
        <fullName evidence="6">Glycosyl transferase family 2</fullName>
    </submittedName>
</protein>
<dbReference type="InterPro" id="IPR001173">
    <property type="entry name" value="Glyco_trans_2-like"/>
</dbReference>
<dbReference type="EMBL" id="PDJH01000001">
    <property type="protein sequence ID" value="PFG37511.1"/>
    <property type="molecule type" value="Genomic_DNA"/>
</dbReference>
<dbReference type="CDD" id="cd00761">
    <property type="entry name" value="Glyco_tranf_GTA_type"/>
    <property type="match status" value="1"/>
</dbReference>
<dbReference type="AlphaFoldDB" id="A0A2A9EG66"/>
<keyword evidence="4 6" id="KW-0808">Transferase</keyword>
<gene>
    <name evidence="6" type="ORF">ATL41_2277</name>
</gene>
<name>A0A2A9EG66_9MICO</name>
<accession>A0A2A9EG66</accession>
<keyword evidence="7" id="KW-1185">Reference proteome</keyword>
<evidence type="ECO:0000313" key="7">
    <source>
        <dbReference type="Proteomes" id="UP000221394"/>
    </source>
</evidence>
<dbReference type="Pfam" id="PF00535">
    <property type="entry name" value="Glycos_transf_2"/>
    <property type="match status" value="1"/>
</dbReference>
<reference evidence="6 7" key="1">
    <citation type="submission" date="2017-10" db="EMBL/GenBank/DDBJ databases">
        <title>Sequencing the genomes of 1000 actinobacteria strains.</title>
        <authorList>
            <person name="Klenk H.-P."/>
        </authorList>
    </citation>
    <scope>NUCLEOTIDE SEQUENCE [LARGE SCALE GENOMIC DNA]</scope>
    <source>
        <strain evidence="6 7">DSM 21574</strain>
    </source>
</reference>
<evidence type="ECO:0000256" key="2">
    <source>
        <dbReference type="ARBA" id="ARBA00006739"/>
    </source>
</evidence>